<accession>A0A9J6RQ09</accession>
<dbReference type="Gene3D" id="2.40.10.10">
    <property type="entry name" value="Trypsin-like serine proteases"/>
    <property type="match status" value="2"/>
</dbReference>
<organism evidence="5 6">
    <name type="scientific">Dasania phycosphaerae</name>
    <dbReference type="NCBI Taxonomy" id="2950436"/>
    <lineage>
        <taxon>Bacteria</taxon>
        <taxon>Pseudomonadati</taxon>
        <taxon>Pseudomonadota</taxon>
        <taxon>Gammaproteobacteria</taxon>
        <taxon>Cellvibrionales</taxon>
        <taxon>Spongiibacteraceae</taxon>
        <taxon>Dasania</taxon>
    </lineage>
</organism>
<feature type="signal peptide" evidence="4">
    <location>
        <begin position="1"/>
        <end position="24"/>
    </location>
</feature>
<dbReference type="AlphaFoldDB" id="A0A9J6RQ09"/>
<sequence>MLKQAFLYLASIFIFISQIPLASAQDQSTQLFEQLKNRVFQVKVIDIASGNKSSIGSGFLVANDHLIATNYHVVSSYLLNPEKYKLVLLDNQQQSQELAIVDFDIIHDLALLKTKALPYKPLVIETSQPAKGNRIYSMGNPHDLGMTIIEGTYNGLVEGSRYQKYLFSGSLNPGMSGGPAFNSRGEIIGINVSKGGEQISFLVPAFHLADLIKRYRQNGEIAQADYNSHIYAALYADQDAYYQHILNLDWSTTSFMNYDLPDKIDSSLKCWGHIKSKDKDLYKNVHRHCRTEDRVYLDNNFYTGGFSYDYSHFSTEQLNTIRFYNLLQSRHNISGFYNGNKEDASNFVCTSNYITLNDSEWKATTCAREYLNYKGLYDASLIATRVDQYKESLHLSIRMIGISQHNLLNISDRFLELVSWKK</sequence>
<comment type="similarity">
    <text evidence="1">Belongs to the peptidase S1C family.</text>
</comment>
<reference evidence="5 6" key="1">
    <citation type="submission" date="2022-12" db="EMBL/GenBank/DDBJ databases">
        <title>Dasania phycosphaerae sp. nov., isolated from particulate material of the south coast of Korea.</title>
        <authorList>
            <person name="Jiang Y."/>
        </authorList>
    </citation>
    <scope>NUCLEOTIDE SEQUENCE [LARGE SCALE GENOMIC DNA]</scope>
    <source>
        <strain evidence="5 6">GY-19</strain>
    </source>
</reference>
<evidence type="ECO:0000256" key="2">
    <source>
        <dbReference type="ARBA" id="ARBA00022670"/>
    </source>
</evidence>
<dbReference type="Proteomes" id="UP001069090">
    <property type="component" value="Unassembled WGS sequence"/>
</dbReference>
<dbReference type="PANTHER" id="PTHR43343:SF3">
    <property type="entry name" value="PROTEASE DO-LIKE 8, CHLOROPLASTIC"/>
    <property type="match status" value="1"/>
</dbReference>
<comment type="caution">
    <text evidence="5">The sequence shown here is derived from an EMBL/GenBank/DDBJ whole genome shotgun (WGS) entry which is preliminary data.</text>
</comment>
<protein>
    <submittedName>
        <fullName evidence="5">Serine protease</fullName>
    </submittedName>
</protein>
<dbReference type="GO" id="GO:0006508">
    <property type="term" value="P:proteolysis"/>
    <property type="evidence" value="ECO:0007669"/>
    <property type="project" value="UniProtKB-KW"/>
</dbReference>
<gene>
    <name evidence="5" type="ORF">O0V09_13680</name>
</gene>
<dbReference type="RefSeq" id="WP_258332420.1">
    <property type="nucleotide sequence ID" value="NZ_JAPTGG010000011.1"/>
</dbReference>
<keyword evidence="2 5" id="KW-0645">Protease</keyword>
<keyword evidence="4" id="KW-0732">Signal</keyword>
<dbReference type="GO" id="GO:0004252">
    <property type="term" value="F:serine-type endopeptidase activity"/>
    <property type="evidence" value="ECO:0007669"/>
    <property type="project" value="InterPro"/>
</dbReference>
<evidence type="ECO:0000256" key="1">
    <source>
        <dbReference type="ARBA" id="ARBA00010541"/>
    </source>
</evidence>
<dbReference type="InterPro" id="IPR043504">
    <property type="entry name" value="Peptidase_S1_PA_chymotrypsin"/>
</dbReference>
<dbReference type="InterPro" id="IPR009003">
    <property type="entry name" value="Peptidase_S1_PA"/>
</dbReference>
<dbReference type="PANTHER" id="PTHR43343">
    <property type="entry name" value="PEPTIDASE S12"/>
    <property type="match status" value="1"/>
</dbReference>
<dbReference type="EMBL" id="JAPTGG010000011">
    <property type="protein sequence ID" value="MCZ0866256.1"/>
    <property type="molecule type" value="Genomic_DNA"/>
</dbReference>
<name>A0A9J6RQ09_9GAMM</name>
<dbReference type="PRINTS" id="PR00834">
    <property type="entry name" value="PROTEASES2C"/>
</dbReference>
<dbReference type="InterPro" id="IPR001940">
    <property type="entry name" value="Peptidase_S1C"/>
</dbReference>
<keyword evidence="6" id="KW-1185">Reference proteome</keyword>
<dbReference type="Pfam" id="PF13365">
    <property type="entry name" value="Trypsin_2"/>
    <property type="match status" value="1"/>
</dbReference>
<evidence type="ECO:0000256" key="4">
    <source>
        <dbReference type="SAM" id="SignalP"/>
    </source>
</evidence>
<proteinExistence type="inferred from homology"/>
<evidence type="ECO:0000256" key="3">
    <source>
        <dbReference type="ARBA" id="ARBA00022801"/>
    </source>
</evidence>
<dbReference type="InterPro" id="IPR051201">
    <property type="entry name" value="Chloro_Bact_Ser_Proteases"/>
</dbReference>
<feature type="chain" id="PRO_5039949436" evidence="4">
    <location>
        <begin position="25"/>
        <end position="422"/>
    </location>
</feature>
<evidence type="ECO:0000313" key="5">
    <source>
        <dbReference type="EMBL" id="MCZ0866256.1"/>
    </source>
</evidence>
<dbReference type="SUPFAM" id="SSF50494">
    <property type="entry name" value="Trypsin-like serine proteases"/>
    <property type="match status" value="1"/>
</dbReference>
<evidence type="ECO:0000313" key="6">
    <source>
        <dbReference type="Proteomes" id="UP001069090"/>
    </source>
</evidence>
<keyword evidence="3" id="KW-0378">Hydrolase</keyword>